<feature type="transmembrane region" description="Helical" evidence="6">
    <location>
        <begin position="182"/>
        <end position="206"/>
    </location>
</feature>
<dbReference type="InterPro" id="IPR019397">
    <property type="entry name" value="Uncharacterised_TMEM39"/>
</dbReference>
<feature type="transmembrane region" description="Helical" evidence="6">
    <location>
        <begin position="418"/>
        <end position="438"/>
    </location>
</feature>
<feature type="transmembrane region" description="Helical" evidence="6">
    <location>
        <begin position="154"/>
        <end position="176"/>
    </location>
</feature>
<organism evidence="7 8">
    <name type="scientific">Molorchus minor</name>
    <dbReference type="NCBI Taxonomy" id="1323400"/>
    <lineage>
        <taxon>Eukaryota</taxon>
        <taxon>Metazoa</taxon>
        <taxon>Ecdysozoa</taxon>
        <taxon>Arthropoda</taxon>
        <taxon>Hexapoda</taxon>
        <taxon>Insecta</taxon>
        <taxon>Pterygota</taxon>
        <taxon>Neoptera</taxon>
        <taxon>Endopterygota</taxon>
        <taxon>Coleoptera</taxon>
        <taxon>Polyphaga</taxon>
        <taxon>Cucujiformia</taxon>
        <taxon>Chrysomeloidea</taxon>
        <taxon>Cerambycidae</taxon>
        <taxon>Lamiinae</taxon>
        <taxon>Monochamini</taxon>
        <taxon>Molorchus</taxon>
    </lineage>
</organism>
<keyword evidence="3 6" id="KW-0812">Transmembrane</keyword>
<evidence type="ECO:0000256" key="3">
    <source>
        <dbReference type="ARBA" id="ARBA00022692"/>
    </source>
</evidence>
<evidence type="ECO:0000313" key="7">
    <source>
        <dbReference type="EMBL" id="KAJ8985360.1"/>
    </source>
</evidence>
<feature type="transmembrane region" description="Helical" evidence="6">
    <location>
        <begin position="319"/>
        <end position="338"/>
    </location>
</feature>
<evidence type="ECO:0008006" key="9">
    <source>
        <dbReference type="Google" id="ProtNLM"/>
    </source>
</evidence>
<proteinExistence type="inferred from homology"/>
<dbReference type="Proteomes" id="UP001162164">
    <property type="component" value="Unassembled WGS sequence"/>
</dbReference>
<gene>
    <name evidence="7" type="ORF">NQ317_008393</name>
</gene>
<comment type="subcellular location">
    <subcellularLocation>
        <location evidence="1">Membrane</location>
        <topology evidence="1">Multi-pass membrane protein</topology>
    </subcellularLocation>
</comment>
<evidence type="ECO:0000256" key="5">
    <source>
        <dbReference type="ARBA" id="ARBA00023136"/>
    </source>
</evidence>
<feature type="transmembrane region" description="Helical" evidence="6">
    <location>
        <begin position="112"/>
        <end position="133"/>
    </location>
</feature>
<accession>A0ABQ9K439</accession>
<keyword evidence="8" id="KW-1185">Reference proteome</keyword>
<name>A0ABQ9K439_9CUCU</name>
<protein>
    <recommendedName>
        <fullName evidence="9">Transmembrane protein 39A</fullName>
    </recommendedName>
</protein>
<keyword evidence="5 6" id="KW-0472">Membrane</keyword>
<comment type="caution">
    <text evidence="7">The sequence shown here is derived from an EMBL/GenBank/DDBJ whole genome shotgun (WGS) entry which is preliminary data.</text>
</comment>
<comment type="similarity">
    <text evidence="2">Belongs to the TMEM39 family.</text>
</comment>
<dbReference type="PANTHER" id="PTHR12995">
    <property type="entry name" value="FI21814P1"/>
    <property type="match status" value="1"/>
</dbReference>
<evidence type="ECO:0000313" key="8">
    <source>
        <dbReference type="Proteomes" id="UP001162164"/>
    </source>
</evidence>
<evidence type="ECO:0000256" key="2">
    <source>
        <dbReference type="ARBA" id="ARBA00010737"/>
    </source>
</evidence>
<feature type="transmembrane region" description="Helical" evidence="6">
    <location>
        <begin position="73"/>
        <end position="92"/>
    </location>
</feature>
<evidence type="ECO:0000256" key="6">
    <source>
        <dbReference type="SAM" id="Phobius"/>
    </source>
</evidence>
<sequence>MPGGTKRISRVVRTTTTTPVTTPAITPIIPSFANEPCEQRYTNISDILPPIPIEQPPAPKHFPFPNTPVDDDLFFEFLLWFFSVVAAGLQYLHLYRTVWWLPYSYTKRALNFYLIDPYLVIFIFLILTRRLVYMLGCRCLDKLLVAKAQDLAHACFRSFLFGVVGALLAACAYFVMKTHPTINMLYLCYPVLVYLILFGLHISPFFELGQWTPSTMPPLHACCSNAAEIRREGGEAEDEFQQEDETDTVWCNSECLLCRVCSLLFCAGELWLSCITYHLIKAVDQKQVNTQTCEKMALHHLNAVFGFISALHYDTFWSTQHVIFIFLSSFVALSLHILPLRYCDILHRSALHLGMWEKMDTGRSVLLINIIWKADVIWPYGTVVRYGRNVWCAKGDYNSSEPGNTGLKRFYYIFKNPTCLVGTMLLVHLLMVLYQLVLLCRSNLWYHIISLAFILFFNYYILYKICRDYLVSYKLYLEERDMHKKINVR</sequence>
<dbReference type="Pfam" id="PF10271">
    <property type="entry name" value="Tmp39"/>
    <property type="match status" value="1"/>
</dbReference>
<evidence type="ECO:0000256" key="1">
    <source>
        <dbReference type="ARBA" id="ARBA00004141"/>
    </source>
</evidence>
<dbReference type="PANTHER" id="PTHR12995:SF4">
    <property type="entry name" value="FI21814P1"/>
    <property type="match status" value="1"/>
</dbReference>
<reference evidence="7" key="1">
    <citation type="journal article" date="2023" name="Insect Mol. Biol.">
        <title>Genome sequencing provides insights into the evolution of gene families encoding plant cell wall-degrading enzymes in longhorned beetles.</title>
        <authorList>
            <person name="Shin N.R."/>
            <person name="Okamura Y."/>
            <person name="Kirsch R."/>
            <person name="Pauchet Y."/>
        </authorList>
    </citation>
    <scope>NUCLEOTIDE SEQUENCE</scope>
    <source>
        <strain evidence="7">MMC_N1</strain>
    </source>
</reference>
<dbReference type="EMBL" id="JAPWTJ010000016">
    <property type="protein sequence ID" value="KAJ8985360.1"/>
    <property type="molecule type" value="Genomic_DNA"/>
</dbReference>
<keyword evidence="4 6" id="KW-1133">Transmembrane helix</keyword>
<evidence type="ECO:0000256" key="4">
    <source>
        <dbReference type="ARBA" id="ARBA00022989"/>
    </source>
</evidence>
<feature type="transmembrane region" description="Helical" evidence="6">
    <location>
        <begin position="444"/>
        <end position="463"/>
    </location>
</feature>